<proteinExistence type="predicted"/>
<dbReference type="AlphaFoldDB" id="A0A9Q3H2Z5"/>
<sequence>MIQTLKDMIRRFCAYGLEFKDSYGLTHEWCTLIPALELAYKRSVHSSTFQAPSMSEKVCNPRLPEETLSKDFIEIHPTASSFKIIFDKVKHHSKKSMNDAF</sequence>
<dbReference type="Proteomes" id="UP000765509">
    <property type="component" value="Unassembled WGS sequence"/>
</dbReference>
<accession>A0A9Q3H2Z5</accession>
<dbReference type="EMBL" id="AVOT02010349">
    <property type="protein sequence ID" value="MBW0489983.1"/>
    <property type="molecule type" value="Genomic_DNA"/>
</dbReference>
<organism evidence="1 2">
    <name type="scientific">Austropuccinia psidii MF-1</name>
    <dbReference type="NCBI Taxonomy" id="1389203"/>
    <lineage>
        <taxon>Eukaryota</taxon>
        <taxon>Fungi</taxon>
        <taxon>Dikarya</taxon>
        <taxon>Basidiomycota</taxon>
        <taxon>Pucciniomycotina</taxon>
        <taxon>Pucciniomycetes</taxon>
        <taxon>Pucciniales</taxon>
        <taxon>Sphaerophragmiaceae</taxon>
        <taxon>Austropuccinia</taxon>
    </lineage>
</organism>
<keyword evidence="2" id="KW-1185">Reference proteome</keyword>
<gene>
    <name evidence="1" type="ORF">O181_029698</name>
</gene>
<dbReference type="OrthoDB" id="5592268at2759"/>
<evidence type="ECO:0000313" key="1">
    <source>
        <dbReference type="EMBL" id="MBW0489983.1"/>
    </source>
</evidence>
<evidence type="ECO:0000313" key="2">
    <source>
        <dbReference type="Proteomes" id="UP000765509"/>
    </source>
</evidence>
<comment type="caution">
    <text evidence="1">The sequence shown here is derived from an EMBL/GenBank/DDBJ whole genome shotgun (WGS) entry which is preliminary data.</text>
</comment>
<protein>
    <submittedName>
        <fullName evidence="1">Uncharacterized protein</fullName>
    </submittedName>
</protein>
<name>A0A9Q3H2Z5_9BASI</name>
<reference evidence="1" key="1">
    <citation type="submission" date="2021-03" db="EMBL/GenBank/DDBJ databases">
        <title>Draft genome sequence of rust myrtle Austropuccinia psidii MF-1, a brazilian biotype.</title>
        <authorList>
            <person name="Quecine M.C."/>
            <person name="Pachon D.M.R."/>
            <person name="Bonatelli M.L."/>
            <person name="Correr F.H."/>
            <person name="Franceschini L.M."/>
            <person name="Leite T.F."/>
            <person name="Margarido G.R.A."/>
            <person name="Almeida C.A."/>
            <person name="Ferrarezi J.A."/>
            <person name="Labate C.A."/>
        </authorList>
    </citation>
    <scope>NUCLEOTIDE SEQUENCE</scope>
    <source>
        <strain evidence="1">MF-1</strain>
    </source>
</reference>